<gene>
    <name evidence="4" type="ORF">GCM10007047_14990</name>
</gene>
<dbReference type="PANTHER" id="PTHR39206:SF1">
    <property type="entry name" value="SLL8004 PROTEIN"/>
    <property type="match status" value="1"/>
</dbReference>
<dbReference type="AlphaFoldDB" id="A0A8J3GCM8"/>
<dbReference type="SUPFAM" id="SSF52540">
    <property type="entry name" value="P-loop containing nucleoside triphosphate hydrolases"/>
    <property type="match status" value="1"/>
</dbReference>
<dbReference type="GO" id="GO:0005524">
    <property type="term" value="F:ATP binding"/>
    <property type="evidence" value="ECO:0007669"/>
    <property type="project" value="UniProtKB-KW"/>
</dbReference>
<organism evidence="4 5">
    <name type="scientific">Cerasicoccus arenae</name>
    <dbReference type="NCBI Taxonomy" id="424488"/>
    <lineage>
        <taxon>Bacteria</taxon>
        <taxon>Pseudomonadati</taxon>
        <taxon>Verrucomicrobiota</taxon>
        <taxon>Opitutia</taxon>
        <taxon>Puniceicoccales</taxon>
        <taxon>Cerasicoccaceae</taxon>
        <taxon>Cerasicoccus</taxon>
    </lineage>
</organism>
<name>A0A8J3GCM8_9BACT</name>
<keyword evidence="5" id="KW-1185">Reference proteome</keyword>
<dbReference type="EMBL" id="BMXG01000007">
    <property type="protein sequence ID" value="GHB99686.1"/>
    <property type="molecule type" value="Genomic_DNA"/>
</dbReference>
<proteinExistence type="predicted"/>
<evidence type="ECO:0000313" key="4">
    <source>
        <dbReference type="EMBL" id="GHB99686.1"/>
    </source>
</evidence>
<dbReference type="GO" id="GO:0016301">
    <property type="term" value="F:kinase activity"/>
    <property type="evidence" value="ECO:0007669"/>
    <property type="project" value="InterPro"/>
</dbReference>
<dbReference type="Pfam" id="PF06414">
    <property type="entry name" value="Zeta_toxin"/>
    <property type="match status" value="1"/>
</dbReference>
<accession>A0A8J3GCM8</accession>
<evidence type="ECO:0000259" key="3">
    <source>
        <dbReference type="Pfam" id="PF06414"/>
    </source>
</evidence>
<dbReference type="InterPro" id="IPR027417">
    <property type="entry name" value="P-loop_NTPase"/>
</dbReference>
<dbReference type="PANTHER" id="PTHR39206">
    <property type="entry name" value="SLL8004 PROTEIN"/>
    <property type="match status" value="1"/>
</dbReference>
<dbReference type="Gene3D" id="3.40.50.300">
    <property type="entry name" value="P-loop containing nucleotide triphosphate hydrolases"/>
    <property type="match status" value="1"/>
</dbReference>
<sequence length="183" mass="20384">MIVMLSGPNGAGKSTFYEAYLSGYDAPFLNADVLASVSGLDAYTAARQVAALRDDYLGRKESFITETVFSDPVGDKVNFLKRAVEASYDVRLIYIGIESSNMSVQRVATRVKAGGHDVPVDKLLARYDRTLANLERAIQILPWVNIYDNGSMKSPYRLLAKFRDGQLAFRCDGEIPTWARRFL</sequence>
<reference evidence="4" key="1">
    <citation type="journal article" date="2014" name="Int. J. Syst. Evol. Microbiol.">
        <title>Complete genome sequence of Corynebacterium casei LMG S-19264T (=DSM 44701T), isolated from a smear-ripened cheese.</title>
        <authorList>
            <consortium name="US DOE Joint Genome Institute (JGI-PGF)"/>
            <person name="Walter F."/>
            <person name="Albersmeier A."/>
            <person name="Kalinowski J."/>
            <person name="Ruckert C."/>
        </authorList>
    </citation>
    <scope>NUCLEOTIDE SEQUENCE</scope>
    <source>
        <strain evidence="4">KCTC 12870</strain>
    </source>
</reference>
<evidence type="ECO:0000256" key="1">
    <source>
        <dbReference type="ARBA" id="ARBA00022741"/>
    </source>
</evidence>
<comment type="caution">
    <text evidence="4">The sequence shown here is derived from an EMBL/GenBank/DDBJ whole genome shotgun (WGS) entry which is preliminary data.</text>
</comment>
<evidence type="ECO:0000256" key="2">
    <source>
        <dbReference type="ARBA" id="ARBA00022840"/>
    </source>
</evidence>
<dbReference type="Proteomes" id="UP000642829">
    <property type="component" value="Unassembled WGS sequence"/>
</dbReference>
<keyword evidence="1" id="KW-0547">Nucleotide-binding</keyword>
<protein>
    <submittedName>
        <fullName evidence="4">ATPase AAA</fullName>
    </submittedName>
</protein>
<dbReference type="InterPro" id="IPR010488">
    <property type="entry name" value="Zeta_toxin_domain"/>
</dbReference>
<keyword evidence="2" id="KW-0067">ATP-binding</keyword>
<evidence type="ECO:0000313" key="5">
    <source>
        <dbReference type="Proteomes" id="UP000642829"/>
    </source>
</evidence>
<feature type="domain" description="Zeta toxin" evidence="3">
    <location>
        <begin position="45"/>
        <end position="152"/>
    </location>
</feature>
<reference evidence="4" key="2">
    <citation type="submission" date="2020-09" db="EMBL/GenBank/DDBJ databases">
        <authorList>
            <person name="Sun Q."/>
            <person name="Kim S."/>
        </authorList>
    </citation>
    <scope>NUCLEOTIDE SEQUENCE</scope>
    <source>
        <strain evidence="4">KCTC 12870</strain>
    </source>
</reference>